<comment type="caution">
    <text evidence="2">The sequence shown here is derived from an EMBL/GenBank/DDBJ whole genome shotgun (WGS) entry which is preliminary data.</text>
</comment>
<geneLocation type="mitochondrion" evidence="2"/>
<evidence type="ECO:0000313" key="2">
    <source>
        <dbReference type="EMBL" id="KUM46316.1"/>
    </source>
</evidence>
<keyword evidence="2" id="KW-0496">Mitochondrion</keyword>
<evidence type="ECO:0000256" key="1">
    <source>
        <dbReference type="SAM" id="MobiDB-lite"/>
    </source>
</evidence>
<organism evidence="2">
    <name type="scientific">Picea glauca</name>
    <name type="common">White spruce</name>
    <name type="synonym">Pinus glauca</name>
    <dbReference type="NCBI Taxonomy" id="3330"/>
    <lineage>
        <taxon>Eukaryota</taxon>
        <taxon>Viridiplantae</taxon>
        <taxon>Streptophyta</taxon>
        <taxon>Embryophyta</taxon>
        <taxon>Tracheophyta</taxon>
        <taxon>Spermatophyta</taxon>
        <taxon>Pinopsida</taxon>
        <taxon>Pinidae</taxon>
        <taxon>Conifers I</taxon>
        <taxon>Pinales</taxon>
        <taxon>Pinaceae</taxon>
        <taxon>Picea</taxon>
    </lineage>
</organism>
<proteinExistence type="predicted"/>
<name>A0A101LVW1_PICGL</name>
<reference evidence="2" key="1">
    <citation type="journal article" date="2015" name="Genome Biol. Evol.">
        <title>Organellar Genomes of White Spruce (Picea glauca): Assembly and Annotation.</title>
        <authorList>
            <person name="Jackman S.D."/>
            <person name="Warren R.L."/>
            <person name="Gibb E.A."/>
            <person name="Vandervalk B.P."/>
            <person name="Mohamadi H."/>
            <person name="Chu J."/>
            <person name="Raymond A."/>
            <person name="Pleasance S."/>
            <person name="Coope R."/>
            <person name="Wildung M.R."/>
            <person name="Ritland C.E."/>
            <person name="Bousquet J."/>
            <person name="Jones S.J."/>
            <person name="Bohlmann J."/>
            <person name="Birol I."/>
        </authorList>
    </citation>
    <scope>NUCLEOTIDE SEQUENCE [LARGE SCALE GENOMIC DNA]</scope>
    <source>
        <tissue evidence="2">Flushing bud</tissue>
    </source>
</reference>
<dbReference type="EMBL" id="LKAM01000012">
    <property type="protein sequence ID" value="KUM46316.1"/>
    <property type="molecule type" value="Genomic_DNA"/>
</dbReference>
<gene>
    <name evidence="2" type="ORF">ABT39_MTgene1822</name>
</gene>
<protein>
    <submittedName>
        <fullName evidence="2">Uncharacterized protein</fullName>
    </submittedName>
</protein>
<accession>A0A101LVW1</accession>
<sequence length="31" mass="3594">MEHALNKAVLHKSNRKLSGSMPNRCRDWTGR</sequence>
<dbReference type="AlphaFoldDB" id="A0A101LVW1"/>
<feature type="region of interest" description="Disordered" evidence="1">
    <location>
        <begin position="1"/>
        <end position="31"/>
    </location>
</feature>